<reference evidence="7" key="2">
    <citation type="submission" date="2025-08" db="UniProtKB">
        <authorList>
            <consortium name="Ensembl"/>
        </authorList>
    </citation>
    <scope>IDENTIFICATION</scope>
    <source>
        <strain evidence="7">Boxer</strain>
    </source>
</reference>
<dbReference type="PANTHER" id="PTHR19343">
    <property type="entry name" value="T CELL RECEPTOR ALPHA VARIABLE 1-2"/>
    <property type="match status" value="1"/>
</dbReference>
<protein>
    <submittedName>
        <fullName evidence="7">Uncharacterized protein</fullName>
    </submittedName>
</protein>
<evidence type="ECO:0000256" key="6">
    <source>
        <dbReference type="ARBA" id="ARBA00043266"/>
    </source>
</evidence>
<proteinExistence type="predicted"/>
<dbReference type="GO" id="GO:0042605">
    <property type="term" value="F:peptide antigen binding"/>
    <property type="evidence" value="ECO:0000318"/>
    <property type="project" value="GO_Central"/>
</dbReference>
<keyword evidence="3" id="KW-1064">Adaptive immunity</keyword>
<dbReference type="SUPFAM" id="SSF48726">
    <property type="entry name" value="Immunoglobulin"/>
    <property type="match status" value="1"/>
</dbReference>
<evidence type="ECO:0000256" key="5">
    <source>
        <dbReference type="ARBA" id="ARBA00023319"/>
    </source>
</evidence>
<dbReference type="InterPro" id="IPR036179">
    <property type="entry name" value="Ig-like_dom_sf"/>
</dbReference>
<dbReference type="GO" id="GO:0002250">
    <property type="term" value="P:adaptive immune response"/>
    <property type="evidence" value="ECO:0007669"/>
    <property type="project" value="UniProtKB-KW"/>
</dbReference>
<reference evidence="7" key="3">
    <citation type="submission" date="2025-09" db="UniProtKB">
        <authorList>
            <consortium name="Ensembl"/>
        </authorList>
    </citation>
    <scope>IDENTIFICATION</scope>
    <source>
        <strain evidence="7">Boxer</strain>
    </source>
</reference>
<sequence length="159" mass="17916">MKTSMRALITSLWLQVNYELRVSQGENVEPHPSTLSVQEGNTSVINWNYPDSGSGNFPWYKQEFGKGPQLMIDIRSSVAEKEDQRLTVFLNRMAQHLSCTSQAPSLKTHLYFCAASTLCFRGTCCLHSTLCDGCWLFTNCLVLTGKLLRLDSCKTFYTG</sequence>
<accession>A0A8I3PDV2</accession>
<dbReference type="PANTHER" id="PTHR19343:SF14">
    <property type="entry name" value="IG-LIKE DOMAIN-CONTAINING PROTEIN-RELATED"/>
    <property type="match status" value="1"/>
</dbReference>
<evidence type="ECO:0000256" key="3">
    <source>
        <dbReference type="ARBA" id="ARBA00023130"/>
    </source>
</evidence>
<keyword evidence="4" id="KW-0675">Receptor</keyword>
<dbReference type="AlphaFoldDB" id="A0A8I3PDV2"/>
<keyword evidence="1" id="KW-0732">Signal</keyword>
<keyword evidence="8" id="KW-1185">Reference proteome</keyword>
<evidence type="ECO:0000256" key="2">
    <source>
        <dbReference type="ARBA" id="ARBA00022859"/>
    </source>
</evidence>
<keyword evidence="6" id="KW-1279">T cell receptor</keyword>
<keyword evidence="2" id="KW-0391">Immunity</keyword>
<name>A0A8I3PDV2_CANLF</name>
<dbReference type="Proteomes" id="UP000805418">
    <property type="component" value="Chromosome 8"/>
</dbReference>
<reference evidence="7" key="1">
    <citation type="submission" date="2020-03" db="EMBL/GenBank/DDBJ databases">
        <title>Long-read based genome assembly of a Labrador retriever dog.</title>
        <authorList>
            <person name="Eory L."/>
            <person name="Zhang W."/>
            <person name="Schoenebeck J."/>
        </authorList>
    </citation>
    <scope>NUCLEOTIDE SEQUENCE [LARGE SCALE GENOMIC DNA]</scope>
    <source>
        <strain evidence="7">Labrador retriever</strain>
    </source>
</reference>
<evidence type="ECO:0000313" key="8">
    <source>
        <dbReference type="Proteomes" id="UP000805418"/>
    </source>
</evidence>
<keyword evidence="5" id="KW-0393">Immunoglobulin domain</keyword>
<dbReference type="Gene3D" id="2.60.40.10">
    <property type="entry name" value="Immunoglobulins"/>
    <property type="match status" value="1"/>
</dbReference>
<organism evidence="7 8">
    <name type="scientific">Canis lupus familiaris</name>
    <name type="common">Dog</name>
    <name type="synonym">Canis familiaris</name>
    <dbReference type="NCBI Taxonomy" id="9615"/>
    <lineage>
        <taxon>Eukaryota</taxon>
        <taxon>Metazoa</taxon>
        <taxon>Chordata</taxon>
        <taxon>Craniata</taxon>
        <taxon>Vertebrata</taxon>
        <taxon>Euteleostomi</taxon>
        <taxon>Mammalia</taxon>
        <taxon>Eutheria</taxon>
        <taxon>Laurasiatheria</taxon>
        <taxon>Carnivora</taxon>
        <taxon>Caniformia</taxon>
        <taxon>Canidae</taxon>
        <taxon>Canis</taxon>
    </lineage>
</organism>
<dbReference type="GO" id="GO:0042101">
    <property type="term" value="C:T cell receptor complex"/>
    <property type="evidence" value="ECO:0007669"/>
    <property type="project" value="UniProtKB-KW"/>
</dbReference>
<dbReference type="InterPro" id="IPR013783">
    <property type="entry name" value="Ig-like_fold"/>
</dbReference>
<evidence type="ECO:0000313" key="7">
    <source>
        <dbReference type="Ensembl" id="ENSCAFP00845031929.1"/>
    </source>
</evidence>
<evidence type="ECO:0000256" key="1">
    <source>
        <dbReference type="ARBA" id="ARBA00022729"/>
    </source>
</evidence>
<evidence type="ECO:0000256" key="4">
    <source>
        <dbReference type="ARBA" id="ARBA00023170"/>
    </source>
</evidence>
<dbReference type="OrthoDB" id="9631130at2759"/>
<dbReference type="GeneTree" id="ENSGT00940000159469"/>
<dbReference type="InterPro" id="IPR051006">
    <property type="entry name" value="TCR_variable_domain"/>
</dbReference>
<dbReference type="Ensembl" id="ENSCAFT00845040782.1">
    <property type="protein sequence ID" value="ENSCAFP00845031929.1"/>
    <property type="gene ID" value="ENSCAFG00845023113.1"/>
</dbReference>